<sequence length="246" mass="28557">MFELFRCPAFSSYWFSLRRFSGSTTCAYISFSLLALPFFRRCLKLIIFLILIVTVLSLQRFDQRAECTLSLEHYLLLQRCQFLLLYYLFSLLRFACVLLASAVTLRFWFFGKDSVFWNLLFVNHFLNNVGDTRFIFARHERDALHHVVFAAFTIHVSSLDVILLRLRANVVFLVIIDVLLGYGLEKLLPSSYPVGAGVVAIIDDATFVVYCAGIFVAEYVVKFAQYFKFFSCLLLIAFWNSIRMNL</sequence>
<evidence type="ECO:0000313" key="3">
    <source>
        <dbReference type="Proteomes" id="UP000075884"/>
    </source>
</evidence>
<organism evidence="2 3">
    <name type="scientific">Anopheles dirus</name>
    <dbReference type="NCBI Taxonomy" id="7168"/>
    <lineage>
        <taxon>Eukaryota</taxon>
        <taxon>Metazoa</taxon>
        <taxon>Ecdysozoa</taxon>
        <taxon>Arthropoda</taxon>
        <taxon>Hexapoda</taxon>
        <taxon>Insecta</taxon>
        <taxon>Pterygota</taxon>
        <taxon>Neoptera</taxon>
        <taxon>Endopterygota</taxon>
        <taxon>Diptera</taxon>
        <taxon>Nematocera</taxon>
        <taxon>Culicoidea</taxon>
        <taxon>Culicidae</taxon>
        <taxon>Anophelinae</taxon>
        <taxon>Anopheles</taxon>
    </lineage>
</organism>
<dbReference type="EnsemblMetazoa" id="ADIR014996-RA">
    <property type="protein sequence ID" value="ADIR014996-PA"/>
    <property type="gene ID" value="ADIR014996"/>
</dbReference>
<accession>A0A182NYV7</accession>
<evidence type="ECO:0000256" key="1">
    <source>
        <dbReference type="SAM" id="Phobius"/>
    </source>
</evidence>
<feature type="transmembrane region" description="Helical" evidence="1">
    <location>
        <begin position="223"/>
        <end position="242"/>
    </location>
</feature>
<feature type="transmembrane region" description="Helical" evidence="1">
    <location>
        <begin position="168"/>
        <end position="184"/>
    </location>
</feature>
<keyword evidence="1" id="KW-1133">Transmembrane helix</keyword>
<reference evidence="3" key="1">
    <citation type="submission" date="2013-03" db="EMBL/GenBank/DDBJ databases">
        <title>The Genome Sequence of Anopheles dirus WRAIR2.</title>
        <authorList>
            <consortium name="The Broad Institute Genomics Platform"/>
            <person name="Neafsey D.E."/>
            <person name="Walton C."/>
            <person name="Walker B."/>
            <person name="Young S.K."/>
            <person name="Zeng Q."/>
            <person name="Gargeya S."/>
            <person name="Fitzgerald M."/>
            <person name="Haas B."/>
            <person name="Abouelleil A."/>
            <person name="Allen A.W."/>
            <person name="Alvarado L."/>
            <person name="Arachchi H.M."/>
            <person name="Berlin A.M."/>
            <person name="Chapman S.B."/>
            <person name="Gainer-Dewar J."/>
            <person name="Goldberg J."/>
            <person name="Griggs A."/>
            <person name="Gujja S."/>
            <person name="Hansen M."/>
            <person name="Howarth C."/>
            <person name="Imamovic A."/>
            <person name="Ireland A."/>
            <person name="Larimer J."/>
            <person name="McCowan C."/>
            <person name="Murphy C."/>
            <person name="Pearson M."/>
            <person name="Poon T.W."/>
            <person name="Priest M."/>
            <person name="Roberts A."/>
            <person name="Saif S."/>
            <person name="Shea T."/>
            <person name="Sisk P."/>
            <person name="Sykes S."/>
            <person name="Wortman J."/>
            <person name="Nusbaum C."/>
            <person name="Birren B."/>
        </authorList>
    </citation>
    <scope>NUCLEOTIDE SEQUENCE [LARGE SCALE GENOMIC DNA]</scope>
    <source>
        <strain evidence="3">WRAIR2</strain>
    </source>
</reference>
<dbReference type="Proteomes" id="UP000075884">
    <property type="component" value="Unassembled WGS sequence"/>
</dbReference>
<feature type="transmembrane region" description="Helical" evidence="1">
    <location>
        <begin position="82"/>
        <end position="109"/>
    </location>
</feature>
<keyword evidence="1" id="KW-0472">Membrane</keyword>
<protein>
    <submittedName>
        <fullName evidence="2">Uncharacterized protein</fullName>
    </submittedName>
</protein>
<feature type="transmembrane region" description="Helical" evidence="1">
    <location>
        <begin position="196"/>
        <end position="217"/>
    </location>
</feature>
<dbReference type="VEuPathDB" id="VectorBase:ADIR014996"/>
<proteinExistence type="predicted"/>
<name>A0A182NYV7_9DIPT</name>
<evidence type="ECO:0000313" key="2">
    <source>
        <dbReference type="EnsemblMetazoa" id="ADIR014996-PA"/>
    </source>
</evidence>
<feature type="transmembrane region" description="Helical" evidence="1">
    <location>
        <begin position="20"/>
        <end position="39"/>
    </location>
</feature>
<keyword evidence="3" id="KW-1185">Reference proteome</keyword>
<dbReference type="AlphaFoldDB" id="A0A182NYV7"/>
<reference evidence="2" key="2">
    <citation type="submission" date="2020-05" db="UniProtKB">
        <authorList>
            <consortium name="EnsemblMetazoa"/>
        </authorList>
    </citation>
    <scope>IDENTIFICATION</scope>
    <source>
        <strain evidence="2">WRAIR2</strain>
    </source>
</reference>
<keyword evidence="1" id="KW-0812">Transmembrane</keyword>
<feature type="transmembrane region" description="Helical" evidence="1">
    <location>
        <begin position="45"/>
        <end position="61"/>
    </location>
</feature>